<keyword evidence="1" id="KW-1133">Transmembrane helix</keyword>
<feature type="transmembrane region" description="Helical" evidence="1">
    <location>
        <begin position="132"/>
        <end position="151"/>
    </location>
</feature>
<comment type="caution">
    <text evidence="2">The sequence shown here is derived from an EMBL/GenBank/DDBJ whole genome shotgun (WGS) entry which is preliminary data.</text>
</comment>
<dbReference type="Pfam" id="PF08592">
    <property type="entry name" value="Anthrone_oxy"/>
    <property type="match status" value="1"/>
</dbReference>
<sequence length="152" mass="15793">MSFSAVVLVVAVVTGGLLAGVFFVCACAVVPGFRRLDDRTFVGAFRAINRAILNAWFLPVFFAAPVAAVLAAVVTGRPLAAAGAVCAVLTFAVTVGANVPLNTALERAEVATDAGRRTARERFERPWARWNLVRTVAAVVALALLALAALAA</sequence>
<organism evidence="2 3">
    <name type="scientific">Microbacterium istanbulense</name>
    <dbReference type="NCBI Taxonomy" id="3122049"/>
    <lineage>
        <taxon>Bacteria</taxon>
        <taxon>Bacillati</taxon>
        <taxon>Actinomycetota</taxon>
        <taxon>Actinomycetes</taxon>
        <taxon>Micrococcales</taxon>
        <taxon>Microbacteriaceae</taxon>
        <taxon>Microbacterium</taxon>
    </lineage>
</organism>
<accession>A0ABU8LNS6</accession>
<dbReference type="EMBL" id="JBBDGN010000021">
    <property type="protein sequence ID" value="MEJ1092979.1"/>
    <property type="molecule type" value="Genomic_DNA"/>
</dbReference>
<evidence type="ECO:0000313" key="3">
    <source>
        <dbReference type="Proteomes" id="UP001366085"/>
    </source>
</evidence>
<keyword evidence="1" id="KW-0812">Transmembrane</keyword>
<feature type="transmembrane region" description="Helical" evidence="1">
    <location>
        <begin position="79"/>
        <end position="99"/>
    </location>
</feature>
<reference evidence="2 3" key="1">
    <citation type="submission" date="2024-02" db="EMBL/GenBank/DDBJ databases">
        <authorList>
            <person name="Saticioglu I.B."/>
        </authorList>
    </citation>
    <scope>NUCLEOTIDE SEQUENCE [LARGE SCALE GENOMIC DNA]</scope>
    <source>
        <strain evidence="2 3">Mu-43</strain>
    </source>
</reference>
<proteinExistence type="predicted"/>
<gene>
    <name evidence="2" type="ORF">WDU93_14925</name>
</gene>
<evidence type="ECO:0000256" key="1">
    <source>
        <dbReference type="SAM" id="Phobius"/>
    </source>
</evidence>
<feature type="transmembrane region" description="Helical" evidence="1">
    <location>
        <begin position="6"/>
        <end position="30"/>
    </location>
</feature>
<keyword evidence="3" id="KW-1185">Reference proteome</keyword>
<evidence type="ECO:0000313" key="2">
    <source>
        <dbReference type="EMBL" id="MEJ1092979.1"/>
    </source>
</evidence>
<name>A0ABU8LNS6_9MICO</name>
<dbReference type="RefSeq" id="WP_337322036.1">
    <property type="nucleotide sequence ID" value="NZ_JBBDGN010000021.1"/>
</dbReference>
<keyword evidence="1" id="KW-0472">Membrane</keyword>
<dbReference type="InterPro" id="IPR013901">
    <property type="entry name" value="Anthrone_oxy"/>
</dbReference>
<protein>
    <submittedName>
        <fullName evidence="2">Anthrone oxygenase family protein</fullName>
    </submittedName>
</protein>
<feature type="transmembrane region" description="Helical" evidence="1">
    <location>
        <begin position="51"/>
        <end position="73"/>
    </location>
</feature>
<dbReference type="Proteomes" id="UP001366085">
    <property type="component" value="Unassembled WGS sequence"/>
</dbReference>